<sequence>MSCSLACTASIAPGAQDCMSRPRALTNTAASGRENTPARWAAVSSPMECPSRQSGVIPMWVSVACMATPMANNAGWA</sequence>
<gene>
    <name evidence="1" type="ORF">BIN_B_03956</name>
</gene>
<organism evidence="1">
    <name type="scientific">Mycobacterium riyadhense</name>
    <dbReference type="NCBI Taxonomy" id="486698"/>
    <lineage>
        <taxon>Bacteria</taxon>
        <taxon>Bacillati</taxon>
        <taxon>Actinomycetota</taxon>
        <taxon>Actinomycetes</taxon>
        <taxon>Mycobacteriales</taxon>
        <taxon>Mycobacteriaceae</taxon>
        <taxon>Mycobacterium</taxon>
    </lineage>
</organism>
<protein>
    <submittedName>
        <fullName evidence="1">Uncharacterized protein</fullName>
    </submittedName>
</protein>
<dbReference type="AlphaFoldDB" id="A0A653EVA2"/>
<dbReference type="EMBL" id="LR589114">
    <property type="protein sequence ID" value="VTP01263.1"/>
    <property type="molecule type" value="Genomic_DNA"/>
</dbReference>
<proteinExistence type="predicted"/>
<accession>A0A653EVA2</accession>
<name>A0A653EVA2_9MYCO</name>
<reference evidence="1" key="1">
    <citation type="submission" date="2019-05" db="EMBL/GenBank/DDBJ databases">
        <authorList>
            <person name="Naeem R."/>
            <person name="Antony C."/>
            <person name="Guan Q."/>
        </authorList>
    </citation>
    <scope>NUCLEOTIDE SEQUENCE</scope>
    <source>
        <strain evidence="1">2</strain>
    </source>
</reference>
<evidence type="ECO:0000313" key="1">
    <source>
        <dbReference type="EMBL" id="VTP01263.1"/>
    </source>
</evidence>